<evidence type="ECO:0000313" key="2">
    <source>
        <dbReference type="EMBL" id="PAA47240.1"/>
    </source>
</evidence>
<accession>A0A267DD74</accession>
<dbReference type="AlphaFoldDB" id="A0A267DD74"/>
<keyword evidence="3" id="KW-1185">Reference proteome</keyword>
<evidence type="ECO:0000256" key="1">
    <source>
        <dbReference type="SAM" id="MobiDB-lite"/>
    </source>
</evidence>
<protein>
    <submittedName>
        <fullName evidence="2">Uncharacterized protein</fullName>
    </submittedName>
</protein>
<feature type="region of interest" description="Disordered" evidence="1">
    <location>
        <begin position="18"/>
        <end position="67"/>
    </location>
</feature>
<feature type="compositionally biased region" description="Low complexity" evidence="1">
    <location>
        <begin position="57"/>
        <end position="67"/>
    </location>
</feature>
<feature type="non-terminal residue" evidence="2">
    <location>
        <position position="1"/>
    </location>
</feature>
<feature type="compositionally biased region" description="Polar residues" evidence="1">
    <location>
        <begin position="148"/>
        <end position="165"/>
    </location>
</feature>
<reference evidence="2 3" key="1">
    <citation type="submission" date="2017-06" db="EMBL/GenBank/DDBJ databases">
        <title>A platform for efficient transgenesis in Macrostomum lignano, a flatworm model organism for stem cell research.</title>
        <authorList>
            <person name="Berezikov E."/>
        </authorList>
    </citation>
    <scope>NUCLEOTIDE SEQUENCE [LARGE SCALE GENOMIC DNA]</scope>
    <source>
        <strain evidence="2">DV1</strain>
        <tissue evidence="2">Whole organism</tissue>
    </source>
</reference>
<proteinExistence type="predicted"/>
<gene>
    <name evidence="2" type="ORF">BOX15_Mlig006672g3</name>
</gene>
<dbReference type="EMBL" id="NIVC01004522">
    <property type="protein sequence ID" value="PAA47240.1"/>
    <property type="molecule type" value="Genomic_DNA"/>
</dbReference>
<feature type="region of interest" description="Disordered" evidence="1">
    <location>
        <begin position="136"/>
        <end position="166"/>
    </location>
</feature>
<name>A0A267DD74_9PLAT</name>
<sequence>RLEMPRQKSWCNRIVSKSKRSSLKTSSLYPASEHCSGEDNSCLQAMPKQEGKSYQPASASAGESAASGDSLDFLIRPRFGNKFSMMKQNGEDQQRESVLLSSVLNQLENPETQADALAQLGIRLLSKSRVQLDLQEYPPSKLKKQKNGSKSTSALKQPSQPSDSSIELHGNFITRNPVIQPLGIRVNYLRDAYIEAETVYCCLLEVSSPYGDAFAVPVLGRGSFNLLGDEEGKWPHPTMAQREHCISGVSAGFLQRAAVSLTCLLCLCELSPQDEASVIDFYRKVDKTYNYGYGPYINYLVYCCQTESRIRDSYLKYLCLEFNNRFTQDLMTQALKQFVETRQPTKEYYEQVPTMLTSEELAKDREVHYSVKGRAAKASMYLKNAASRQHLACCPCHVM</sequence>
<organism evidence="2 3">
    <name type="scientific">Macrostomum lignano</name>
    <dbReference type="NCBI Taxonomy" id="282301"/>
    <lineage>
        <taxon>Eukaryota</taxon>
        <taxon>Metazoa</taxon>
        <taxon>Spiralia</taxon>
        <taxon>Lophotrochozoa</taxon>
        <taxon>Platyhelminthes</taxon>
        <taxon>Rhabditophora</taxon>
        <taxon>Macrostomorpha</taxon>
        <taxon>Macrostomida</taxon>
        <taxon>Macrostomidae</taxon>
        <taxon>Macrostomum</taxon>
    </lineage>
</organism>
<dbReference type="Proteomes" id="UP000215902">
    <property type="component" value="Unassembled WGS sequence"/>
</dbReference>
<evidence type="ECO:0000313" key="3">
    <source>
        <dbReference type="Proteomes" id="UP000215902"/>
    </source>
</evidence>
<comment type="caution">
    <text evidence="2">The sequence shown here is derived from an EMBL/GenBank/DDBJ whole genome shotgun (WGS) entry which is preliminary data.</text>
</comment>